<evidence type="ECO:0000256" key="1">
    <source>
        <dbReference type="ARBA" id="ARBA00000491"/>
    </source>
</evidence>
<dbReference type="GO" id="GO:0003861">
    <property type="term" value="F:3-isopropylmalate dehydratase activity"/>
    <property type="evidence" value="ECO:0007669"/>
    <property type="project" value="UniProtKB-EC"/>
</dbReference>
<evidence type="ECO:0000313" key="12">
    <source>
        <dbReference type="EMBL" id="RDK05714.1"/>
    </source>
</evidence>
<dbReference type="Pfam" id="PF00694">
    <property type="entry name" value="Aconitase_C"/>
    <property type="match status" value="1"/>
</dbReference>
<reference evidence="13" key="1">
    <citation type="submission" date="2018-06" db="EMBL/GenBank/DDBJ databases">
        <authorList>
            <person name="Feng T."/>
            <person name="Jeon C.O."/>
        </authorList>
    </citation>
    <scope>NUCLEOTIDE SEQUENCE [LARGE SCALE GENOMIC DNA]</scope>
    <source>
        <strain evidence="13">S23</strain>
    </source>
</reference>
<evidence type="ECO:0000313" key="13">
    <source>
        <dbReference type="Proteomes" id="UP000255165"/>
    </source>
</evidence>
<dbReference type="InterPro" id="IPR015928">
    <property type="entry name" value="Aconitase/3IPM_dehydase_swvl"/>
</dbReference>
<dbReference type="UniPathway" id="UPA00048">
    <property type="reaction ID" value="UER00071"/>
</dbReference>
<evidence type="ECO:0000256" key="6">
    <source>
        <dbReference type="ARBA" id="ARBA00011998"/>
    </source>
</evidence>
<dbReference type="PANTHER" id="PTHR43345:SF5">
    <property type="entry name" value="3-ISOPROPYLMALATE DEHYDRATASE SMALL SUBUNIT"/>
    <property type="match status" value="1"/>
</dbReference>
<comment type="catalytic activity">
    <reaction evidence="1">
        <text>(2R,3S)-3-isopropylmalate = (2S)-2-isopropylmalate</text>
        <dbReference type="Rhea" id="RHEA:32287"/>
        <dbReference type="ChEBI" id="CHEBI:1178"/>
        <dbReference type="ChEBI" id="CHEBI:35121"/>
        <dbReference type="EC" id="4.2.1.33"/>
    </reaction>
</comment>
<dbReference type="Proteomes" id="UP000255165">
    <property type="component" value="Unassembled WGS sequence"/>
</dbReference>
<keyword evidence="10" id="KW-0100">Branched-chain amino acid biosynthesis</keyword>
<sequence>MNTPFTTITGPAVPLMRPNVDTDVIIRIERLTTLDKTELGPYAFEALRCRPDGSEDPDCVLNAPCFRDAPVLLAAENFGCGSSREGAVWALQGIGVRCVIAPSYGDIFWSNCFQNGVLPITLATPQVQALAAQCANGASITVDLQAGTVAAPDGNITPFTIDPLRREALLYGLDDIGLTLKDDDLIREWQAKDRLRRPWAWPSPRTRR</sequence>
<evidence type="ECO:0000256" key="4">
    <source>
        <dbReference type="ARBA" id="ARBA00009845"/>
    </source>
</evidence>
<dbReference type="EC" id="4.2.1.33" evidence="6"/>
<dbReference type="InterPro" id="IPR000573">
    <property type="entry name" value="AconitaseA/IPMdHydase_ssu_swvl"/>
</dbReference>
<evidence type="ECO:0000256" key="3">
    <source>
        <dbReference type="ARBA" id="ARBA00004729"/>
    </source>
</evidence>
<evidence type="ECO:0000256" key="5">
    <source>
        <dbReference type="ARBA" id="ARBA00011271"/>
    </source>
</evidence>
<keyword evidence="9 12" id="KW-0456">Lyase</keyword>
<dbReference type="AlphaFoldDB" id="A0A370NJC9"/>
<protein>
    <recommendedName>
        <fullName evidence="6">3-isopropylmalate dehydratase</fullName>
        <ecNumber evidence="6">4.2.1.33</ecNumber>
    </recommendedName>
</protein>
<accession>A0A370NJC9</accession>
<organism evidence="12 13">
    <name type="scientific">Cupriavidus lacunae</name>
    <dbReference type="NCBI Taxonomy" id="2666307"/>
    <lineage>
        <taxon>Bacteria</taxon>
        <taxon>Pseudomonadati</taxon>
        <taxon>Pseudomonadota</taxon>
        <taxon>Betaproteobacteria</taxon>
        <taxon>Burkholderiales</taxon>
        <taxon>Burkholderiaceae</taxon>
        <taxon>Cupriavidus</taxon>
    </lineage>
</organism>
<dbReference type="CDD" id="cd01577">
    <property type="entry name" value="IPMI_Swivel"/>
    <property type="match status" value="1"/>
</dbReference>
<dbReference type="EMBL" id="QKWJ01000085">
    <property type="protein sequence ID" value="RDK05714.1"/>
    <property type="molecule type" value="Genomic_DNA"/>
</dbReference>
<comment type="caution">
    <text evidence="12">The sequence shown here is derived from an EMBL/GenBank/DDBJ whole genome shotgun (WGS) entry which is preliminary data.</text>
</comment>
<name>A0A370NJC9_9BURK</name>
<keyword evidence="7" id="KW-0432">Leucine biosynthesis</keyword>
<dbReference type="PANTHER" id="PTHR43345">
    <property type="entry name" value="3-ISOPROPYLMALATE DEHYDRATASE SMALL SUBUNIT 2-RELATED-RELATED"/>
    <property type="match status" value="1"/>
</dbReference>
<dbReference type="Gene3D" id="3.20.19.10">
    <property type="entry name" value="Aconitase, domain 4"/>
    <property type="match status" value="1"/>
</dbReference>
<dbReference type="RefSeq" id="WP_115215812.1">
    <property type="nucleotide sequence ID" value="NZ_QKWJ01000085.1"/>
</dbReference>
<gene>
    <name evidence="12" type="primary">leuD</name>
    <name evidence="12" type="ORF">DN412_35335</name>
</gene>
<dbReference type="SUPFAM" id="SSF52016">
    <property type="entry name" value="LeuD/IlvD-like"/>
    <property type="match status" value="1"/>
</dbReference>
<evidence type="ECO:0000256" key="2">
    <source>
        <dbReference type="ARBA" id="ARBA00002695"/>
    </source>
</evidence>
<dbReference type="InterPro" id="IPR033940">
    <property type="entry name" value="IPMI_Swivel"/>
</dbReference>
<dbReference type="InterPro" id="IPR050075">
    <property type="entry name" value="LeuD"/>
</dbReference>
<evidence type="ECO:0000256" key="10">
    <source>
        <dbReference type="ARBA" id="ARBA00023304"/>
    </source>
</evidence>
<evidence type="ECO:0000256" key="9">
    <source>
        <dbReference type="ARBA" id="ARBA00023239"/>
    </source>
</evidence>
<dbReference type="InterPro" id="IPR004431">
    <property type="entry name" value="3-IsopropMal_deHydase_ssu"/>
</dbReference>
<dbReference type="GO" id="GO:0009098">
    <property type="term" value="P:L-leucine biosynthetic process"/>
    <property type="evidence" value="ECO:0007669"/>
    <property type="project" value="UniProtKB-UniPathway"/>
</dbReference>
<dbReference type="NCBIfam" id="TIGR00171">
    <property type="entry name" value="leuD"/>
    <property type="match status" value="1"/>
</dbReference>
<comment type="pathway">
    <text evidence="3">Amino-acid biosynthesis; L-leucine biosynthesis; L-leucine from 3-methyl-2-oxobutanoate: step 2/4.</text>
</comment>
<evidence type="ECO:0000256" key="8">
    <source>
        <dbReference type="ARBA" id="ARBA00022605"/>
    </source>
</evidence>
<dbReference type="GO" id="GO:0009316">
    <property type="term" value="C:3-isopropylmalate dehydratase complex"/>
    <property type="evidence" value="ECO:0007669"/>
    <property type="project" value="InterPro"/>
</dbReference>
<comment type="subunit">
    <text evidence="5">Heterodimer of LeuC and LeuD.</text>
</comment>
<dbReference type="NCBIfam" id="NF002458">
    <property type="entry name" value="PRK01641.1"/>
    <property type="match status" value="1"/>
</dbReference>
<keyword evidence="8" id="KW-0028">Amino-acid biosynthesis</keyword>
<proteinExistence type="inferred from homology"/>
<evidence type="ECO:0000256" key="7">
    <source>
        <dbReference type="ARBA" id="ARBA00022430"/>
    </source>
</evidence>
<feature type="domain" description="Aconitase A/isopropylmalate dehydratase small subunit swivel" evidence="11">
    <location>
        <begin position="4"/>
        <end position="123"/>
    </location>
</feature>
<comment type="function">
    <text evidence="2">Catalyzes the isomerization between 2-isopropylmalate and 3-isopropylmalate, via the formation of 2-isopropylmaleate.</text>
</comment>
<keyword evidence="13" id="KW-1185">Reference proteome</keyword>
<evidence type="ECO:0000259" key="11">
    <source>
        <dbReference type="Pfam" id="PF00694"/>
    </source>
</evidence>
<comment type="similarity">
    <text evidence="4">Belongs to the LeuD family. LeuD type 1 subfamily.</text>
</comment>